<keyword evidence="3" id="KW-1185">Reference proteome</keyword>
<comment type="caution">
    <text evidence="2">The sequence shown here is derived from an EMBL/GenBank/DDBJ whole genome shotgun (WGS) entry which is preliminary data.</text>
</comment>
<dbReference type="EMBL" id="JARBDR010000337">
    <property type="protein sequence ID" value="KAJ8315241.1"/>
    <property type="molecule type" value="Genomic_DNA"/>
</dbReference>
<keyword evidence="1" id="KW-0472">Membrane</keyword>
<protein>
    <submittedName>
        <fullName evidence="2">Uncharacterized protein</fullName>
    </submittedName>
</protein>
<evidence type="ECO:0000256" key="1">
    <source>
        <dbReference type="SAM" id="Phobius"/>
    </source>
</evidence>
<keyword evidence="1" id="KW-0812">Transmembrane</keyword>
<reference evidence="2 3" key="1">
    <citation type="submission" date="2022-12" db="EMBL/GenBank/DDBJ databases">
        <title>Chromosome-level genome of Tegillarca granosa.</title>
        <authorList>
            <person name="Kim J."/>
        </authorList>
    </citation>
    <scope>NUCLEOTIDE SEQUENCE [LARGE SCALE GENOMIC DNA]</scope>
    <source>
        <strain evidence="2">Teg-2019</strain>
        <tissue evidence="2">Adductor muscle</tissue>
    </source>
</reference>
<proteinExistence type="predicted"/>
<keyword evidence="1" id="KW-1133">Transmembrane helix</keyword>
<accession>A0ABQ9FF41</accession>
<organism evidence="2 3">
    <name type="scientific">Tegillarca granosa</name>
    <name type="common">Malaysian cockle</name>
    <name type="synonym">Anadara granosa</name>
    <dbReference type="NCBI Taxonomy" id="220873"/>
    <lineage>
        <taxon>Eukaryota</taxon>
        <taxon>Metazoa</taxon>
        <taxon>Spiralia</taxon>
        <taxon>Lophotrochozoa</taxon>
        <taxon>Mollusca</taxon>
        <taxon>Bivalvia</taxon>
        <taxon>Autobranchia</taxon>
        <taxon>Pteriomorphia</taxon>
        <taxon>Arcoida</taxon>
        <taxon>Arcoidea</taxon>
        <taxon>Arcidae</taxon>
        <taxon>Tegillarca</taxon>
    </lineage>
</organism>
<name>A0ABQ9FF41_TEGGR</name>
<evidence type="ECO:0000313" key="3">
    <source>
        <dbReference type="Proteomes" id="UP001217089"/>
    </source>
</evidence>
<feature type="transmembrane region" description="Helical" evidence="1">
    <location>
        <begin position="166"/>
        <end position="192"/>
    </location>
</feature>
<gene>
    <name evidence="2" type="ORF">KUTeg_007391</name>
</gene>
<dbReference type="Proteomes" id="UP001217089">
    <property type="component" value="Unassembled WGS sequence"/>
</dbReference>
<evidence type="ECO:0000313" key="2">
    <source>
        <dbReference type="EMBL" id="KAJ8315241.1"/>
    </source>
</evidence>
<sequence length="320" mass="36011">MCTNFTHRHGYSVYLMSPGYPRNRLPVTNCECQISGRGINGTILDHVKDGNSPVIMLIITQSFTYHINSVKVLNTAIFYDASKVIVIIHNRHSEQTFKLWMGFKGNGMTVICGSGDLIKPTTVSPTVLQTTDITSSVLFPSTADYTVSTVQSLLRVKKQKQNKYEVLYLIIGVSCLLFILLVVIIIMAVLIVREERAKHRYDQYSLEGNDNVIFAYGSFHNTSGSNEEDELDISNTKDGYKNGVLLSFDNINVAAQRNNFLCNYNFWKDSMLLCNMGKNNSLLLQDAVLLRFDISNRCVIHISGWAKMKPSPADIVIFLK</sequence>